<evidence type="ECO:0000313" key="6">
    <source>
        <dbReference type="EMBL" id="MBB6505175.1"/>
    </source>
</evidence>
<dbReference type="Proteomes" id="UP000522313">
    <property type="component" value="Unassembled WGS sequence"/>
</dbReference>
<dbReference type="AlphaFoldDB" id="A0A7X0MPK5"/>
<comment type="similarity">
    <text evidence="1">Belongs to the glycosyltransferase 2 family.</text>
</comment>
<feature type="transmembrane region" description="Helical" evidence="4">
    <location>
        <begin position="346"/>
        <end position="365"/>
    </location>
</feature>
<feature type="domain" description="Glycosyltransferase 2-like" evidence="5">
    <location>
        <begin position="50"/>
        <end position="208"/>
    </location>
</feature>
<dbReference type="InterPro" id="IPR029044">
    <property type="entry name" value="Nucleotide-diphossugar_trans"/>
</dbReference>
<dbReference type="InterPro" id="IPR001173">
    <property type="entry name" value="Glyco_trans_2-like"/>
</dbReference>
<organism evidence="6 7">
    <name type="scientific">Sphingomonas endophytica</name>
    <dbReference type="NCBI Taxonomy" id="869719"/>
    <lineage>
        <taxon>Bacteria</taxon>
        <taxon>Pseudomonadati</taxon>
        <taxon>Pseudomonadota</taxon>
        <taxon>Alphaproteobacteria</taxon>
        <taxon>Sphingomonadales</taxon>
        <taxon>Sphingomonadaceae</taxon>
        <taxon>Sphingomonas</taxon>
    </lineage>
</organism>
<evidence type="ECO:0000256" key="4">
    <source>
        <dbReference type="SAM" id="Phobius"/>
    </source>
</evidence>
<evidence type="ECO:0000259" key="5">
    <source>
        <dbReference type="Pfam" id="PF00535"/>
    </source>
</evidence>
<keyword evidence="2" id="KW-0328">Glycosyltransferase</keyword>
<dbReference type="PANTHER" id="PTHR43630:SF1">
    <property type="entry name" value="POLY-BETA-1,6-N-ACETYL-D-GLUCOSAMINE SYNTHASE"/>
    <property type="match status" value="1"/>
</dbReference>
<keyword evidence="4" id="KW-0812">Transmembrane</keyword>
<gene>
    <name evidence="6" type="ORF">F4693_002162</name>
</gene>
<accession>A0A7X0MPK5</accession>
<dbReference type="EMBL" id="JACHBT010000010">
    <property type="protein sequence ID" value="MBB6505175.1"/>
    <property type="molecule type" value="Genomic_DNA"/>
</dbReference>
<evidence type="ECO:0000256" key="3">
    <source>
        <dbReference type="ARBA" id="ARBA00022679"/>
    </source>
</evidence>
<proteinExistence type="inferred from homology"/>
<evidence type="ECO:0000313" key="7">
    <source>
        <dbReference type="Proteomes" id="UP000522313"/>
    </source>
</evidence>
<dbReference type="RefSeq" id="WP_184505819.1">
    <property type="nucleotide sequence ID" value="NZ_JACHBT010000010.1"/>
</dbReference>
<dbReference type="GO" id="GO:0016757">
    <property type="term" value="F:glycosyltransferase activity"/>
    <property type="evidence" value="ECO:0007669"/>
    <property type="project" value="UniProtKB-KW"/>
</dbReference>
<protein>
    <submittedName>
        <fullName evidence="6">Cellulose synthase/poly-beta-1,6-N-acetylglucosamine synthase-like glycosyltransferase</fullName>
    </submittedName>
</protein>
<keyword evidence="3 6" id="KW-0808">Transferase</keyword>
<dbReference type="Gene3D" id="3.90.550.10">
    <property type="entry name" value="Spore Coat Polysaccharide Biosynthesis Protein SpsA, Chain A"/>
    <property type="match status" value="1"/>
</dbReference>
<dbReference type="PANTHER" id="PTHR43630">
    <property type="entry name" value="POLY-BETA-1,6-N-ACETYL-D-GLUCOSAMINE SYNTHASE"/>
    <property type="match status" value="1"/>
</dbReference>
<evidence type="ECO:0000256" key="1">
    <source>
        <dbReference type="ARBA" id="ARBA00006739"/>
    </source>
</evidence>
<reference evidence="6 7" key="2">
    <citation type="submission" date="2020-08" db="EMBL/GenBank/DDBJ databases">
        <authorList>
            <person name="Partida-Martinez L."/>
            <person name="Huntemann M."/>
            <person name="Clum A."/>
            <person name="Wang J."/>
            <person name="Palaniappan K."/>
            <person name="Ritter S."/>
            <person name="Chen I.-M."/>
            <person name="Stamatis D."/>
            <person name="Reddy T."/>
            <person name="O'Malley R."/>
            <person name="Daum C."/>
            <person name="Shapiro N."/>
            <person name="Ivanova N."/>
            <person name="Kyrpides N."/>
            <person name="Woyke T."/>
        </authorList>
    </citation>
    <scope>NUCLEOTIDE SEQUENCE [LARGE SCALE GENOMIC DNA]</scope>
    <source>
        <strain evidence="6 7">AS3.13</strain>
    </source>
</reference>
<comment type="caution">
    <text evidence="6">The sequence shown here is derived from an EMBL/GenBank/DDBJ whole genome shotgun (WGS) entry which is preliminary data.</text>
</comment>
<dbReference type="SUPFAM" id="SSF53448">
    <property type="entry name" value="Nucleotide-diphospho-sugar transferases"/>
    <property type="match status" value="1"/>
</dbReference>
<sequence length="381" mass="41580">MIWIYATAAGLLLLLAVHPFIIYPATLRLFRRRPLSQLSHDGTERPSLAICMSAYNEARSIRRRLERLIEAADAYGNATIHVYADGPQDGTIEILREFADRIDLVVSHERNGKTYGMNLLVERSTSELLMFTDANVMHGRDVIAPLVAPFADASIGCTSARLDYDNADDSPAAATGAAYWRAEEAIKAIESETVGLIGVDGAMFVLRRGLHRPPPPHLIDDLYVSLVVLAQGKRLITVTDALVHERSATEAEEERVRKRRIACQAINVHRALWPQLRRLPWPAFYGYASHRMLKWVTPFLLAGAGLCALPVAVALFGAGPILVLAIGGAVALAVGNRLRIGIAQKIVAALLSLLGVAQGVVDSVWGGKTYAVWQPAESVRD</sequence>
<name>A0A7X0MPK5_9SPHN</name>
<keyword evidence="4" id="KW-0472">Membrane</keyword>
<reference evidence="6 7" key="1">
    <citation type="submission" date="2020-08" db="EMBL/GenBank/DDBJ databases">
        <title>The Agave Microbiome: Exploring the role of microbial communities in plant adaptations to desert environments.</title>
        <authorList>
            <person name="Partida-Martinez L.P."/>
        </authorList>
    </citation>
    <scope>NUCLEOTIDE SEQUENCE [LARGE SCALE GENOMIC DNA]</scope>
    <source>
        <strain evidence="6 7">AS3.13</strain>
    </source>
</reference>
<evidence type="ECO:0000256" key="2">
    <source>
        <dbReference type="ARBA" id="ARBA00022676"/>
    </source>
</evidence>
<dbReference type="Pfam" id="PF00535">
    <property type="entry name" value="Glycos_transf_2"/>
    <property type="match status" value="1"/>
</dbReference>
<feature type="transmembrane region" description="Helical" evidence="4">
    <location>
        <begin position="308"/>
        <end position="334"/>
    </location>
</feature>
<keyword evidence="4" id="KW-1133">Transmembrane helix</keyword>